<reference evidence="1 2" key="1">
    <citation type="submission" date="2017-01" db="EMBL/GenBank/DDBJ databases">
        <authorList>
            <person name="Mah S.A."/>
            <person name="Swanson W.J."/>
            <person name="Moy G.W."/>
            <person name="Vacquier V.D."/>
        </authorList>
    </citation>
    <scope>NUCLEOTIDE SEQUENCE [LARGE SCALE GENOMIC DNA]</scope>
    <source>
        <strain evidence="1 2">DSM 18014</strain>
    </source>
</reference>
<organism evidence="1 2">
    <name type="scientific">Chryseobacterium gambrini</name>
    <dbReference type="NCBI Taxonomy" id="373672"/>
    <lineage>
        <taxon>Bacteria</taxon>
        <taxon>Pseudomonadati</taxon>
        <taxon>Bacteroidota</taxon>
        <taxon>Flavobacteriia</taxon>
        <taxon>Flavobacteriales</taxon>
        <taxon>Weeksellaceae</taxon>
        <taxon>Chryseobacterium group</taxon>
        <taxon>Chryseobacterium</taxon>
    </lineage>
</organism>
<accession>A0A1N7QVF0</accession>
<sequence length="41" mass="4675">MNRNGLQPVFQKRTANSALAKIKDHTGFKKANSNLQQIDYQ</sequence>
<dbReference type="EMBL" id="FTOV01000018">
    <property type="protein sequence ID" value="SIT26407.1"/>
    <property type="molecule type" value="Genomic_DNA"/>
</dbReference>
<protein>
    <submittedName>
        <fullName evidence="1">Uncharacterized protein</fullName>
    </submittedName>
</protein>
<dbReference type="AlphaFoldDB" id="A0A1N7QVF0"/>
<name>A0A1N7QVF0_9FLAO</name>
<proteinExistence type="predicted"/>
<dbReference type="Proteomes" id="UP000185781">
    <property type="component" value="Unassembled WGS sequence"/>
</dbReference>
<evidence type="ECO:0000313" key="2">
    <source>
        <dbReference type="Proteomes" id="UP000185781"/>
    </source>
</evidence>
<dbReference type="RefSeq" id="WP_262487845.1">
    <property type="nucleotide sequence ID" value="NZ_FTOV01000018.1"/>
</dbReference>
<evidence type="ECO:0000313" key="1">
    <source>
        <dbReference type="EMBL" id="SIT26407.1"/>
    </source>
</evidence>
<gene>
    <name evidence="1" type="ORF">SAMN05421785_11829</name>
</gene>
<dbReference type="STRING" id="373672.SAMN05421785_11829"/>